<dbReference type="EMBL" id="GBRH01170732">
    <property type="protein sequence ID" value="JAE27164.1"/>
    <property type="molecule type" value="Transcribed_RNA"/>
</dbReference>
<evidence type="ECO:0000313" key="1">
    <source>
        <dbReference type="EMBL" id="JAE27164.1"/>
    </source>
</evidence>
<sequence length="25" mass="2938">MICTVLLFVSSSHLFWKVHEQSAQF</sequence>
<proteinExistence type="predicted"/>
<dbReference type="AlphaFoldDB" id="A0A0A9GUF5"/>
<reference evidence="1" key="2">
    <citation type="journal article" date="2015" name="Data Brief">
        <title>Shoot transcriptome of the giant reed, Arundo donax.</title>
        <authorList>
            <person name="Barrero R.A."/>
            <person name="Guerrero F.D."/>
            <person name="Moolhuijzen P."/>
            <person name="Goolsby J.A."/>
            <person name="Tidwell J."/>
            <person name="Bellgard S.E."/>
            <person name="Bellgard M.I."/>
        </authorList>
    </citation>
    <scope>NUCLEOTIDE SEQUENCE</scope>
    <source>
        <tissue evidence="1">Shoot tissue taken approximately 20 cm above the soil surface</tissue>
    </source>
</reference>
<reference evidence="1" key="1">
    <citation type="submission" date="2014-09" db="EMBL/GenBank/DDBJ databases">
        <authorList>
            <person name="Magalhaes I.L.F."/>
            <person name="Oliveira U."/>
            <person name="Santos F.R."/>
            <person name="Vidigal T.H.D.A."/>
            <person name="Brescovit A.D."/>
            <person name="Santos A.J."/>
        </authorList>
    </citation>
    <scope>NUCLEOTIDE SEQUENCE</scope>
    <source>
        <tissue evidence="1">Shoot tissue taken approximately 20 cm above the soil surface</tissue>
    </source>
</reference>
<accession>A0A0A9GUF5</accession>
<name>A0A0A9GUF5_ARUDO</name>
<organism evidence="1">
    <name type="scientific">Arundo donax</name>
    <name type="common">Giant reed</name>
    <name type="synonym">Donax arundinaceus</name>
    <dbReference type="NCBI Taxonomy" id="35708"/>
    <lineage>
        <taxon>Eukaryota</taxon>
        <taxon>Viridiplantae</taxon>
        <taxon>Streptophyta</taxon>
        <taxon>Embryophyta</taxon>
        <taxon>Tracheophyta</taxon>
        <taxon>Spermatophyta</taxon>
        <taxon>Magnoliopsida</taxon>
        <taxon>Liliopsida</taxon>
        <taxon>Poales</taxon>
        <taxon>Poaceae</taxon>
        <taxon>PACMAD clade</taxon>
        <taxon>Arundinoideae</taxon>
        <taxon>Arundineae</taxon>
        <taxon>Arundo</taxon>
    </lineage>
</organism>
<protein>
    <submittedName>
        <fullName evidence="1">Uncharacterized protein</fullName>
    </submittedName>
</protein>